<proteinExistence type="inferred from homology"/>
<feature type="transmembrane region" description="Helical" evidence="6">
    <location>
        <begin position="334"/>
        <end position="357"/>
    </location>
</feature>
<evidence type="ECO:0000313" key="8">
    <source>
        <dbReference type="Proteomes" id="UP000033731"/>
    </source>
</evidence>
<evidence type="ECO:0000256" key="3">
    <source>
        <dbReference type="ARBA" id="ARBA00022692"/>
    </source>
</evidence>
<sequence length="401" mass="44873">MYHFYVPANRLLTKIQSLIRQDNFTGILLISTTIITIIVANISFSSSYYFDSLEFKIFHLTLKDWINDILMVFYFFMIGLELKHALIHGELSSWTKRSLPLLGAIGGIICPACIYLLINRHTETAMRGWAIPTATDIAFTLGILSLIGSSFPPSLKIFFTALTIIDDFSAVAIMAIFYTQNINLFALSIAIALISWIFLLNLSGITHCFIYGFLGFWLWYSIFQSGIHTTVFGIIFALLLPDIKSCCGRANKLSFYLLGDGLKYWVNLLILPAFVFVNTGFTISTISYTDISNPIIWGITLGLFIGKQMGIFLFSFATVKIGWGDIPKNSSWNLLYGGSILCGIGFTMSLFLTVQAFPNANDIQEKAKVGILLASIISGIFSYLVLKYPWNRKVISRKNLG</sequence>
<dbReference type="GO" id="GO:0015385">
    <property type="term" value="F:sodium:proton antiporter activity"/>
    <property type="evidence" value="ECO:0007669"/>
    <property type="project" value="UniProtKB-UniRule"/>
</dbReference>
<dbReference type="PANTHER" id="PTHR30341:SF0">
    <property type="entry name" value="NA(+)_H(+) ANTIPORTER NHAA"/>
    <property type="match status" value="1"/>
</dbReference>
<evidence type="ECO:0000256" key="4">
    <source>
        <dbReference type="ARBA" id="ARBA00022989"/>
    </source>
</evidence>
<feature type="transmembrane region" description="Helical" evidence="6">
    <location>
        <begin position="157"/>
        <end position="177"/>
    </location>
</feature>
<keyword evidence="5 6" id="KW-0472">Membrane</keyword>
<keyword evidence="3 6" id="KW-0812">Transmembrane</keyword>
<keyword evidence="6" id="KW-0915">Sodium</keyword>
<dbReference type="NCBIfam" id="TIGR00773">
    <property type="entry name" value="NhaA"/>
    <property type="match status" value="1"/>
</dbReference>
<dbReference type="Proteomes" id="UP000033731">
    <property type="component" value="Unassembled WGS sequence"/>
</dbReference>
<evidence type="ECO:0000256" key="5">
    <source>
        <dbReference type="ARBA" id="ARBA00023136"/>
    </source>
</evidence>
<keyword evidence="6" id="KW-0406">Ion transport</keyword>
<feature type="transmembrane region" description="Helical" evidence="6">
    <location>
        <begin position="184"/>
        <end position="205"/>
    </location>
</feature>
<comment type="subcellular location">
    <subcellularLocation>
        <location evidence="1">Cell inner membrane</location>
        <topology evidence="1">Multi-pass membrane protein</topology>
    </subcellularLocation>
    <subcellularLocation>
        <location evidence="6">Cell membrane</location>
        <topology evidence="6">Multi-pass membrane protein</topology>
    </subcellularLocation>
</comment>
<evidence type="ECO:0000313" key="7">
    <source>
        <dbReference type="EMBL" id="KJZ82303.1"/>
    </source>
</evidence>
<comment type="caution">
    <text evidence="7">The sequence shown here is derived from an EMBL/GenBank/DDBJ whole genome shotgun (WGS) entry which is preliminary data.</text>
</comment>
<dbReference type="EMBL" id="JMTK01000002">
    <property type="protein sequence ID" value="KJZ82303.1"/>
    <property type="molecule type" value="Genomic_DNA"/>
</dbReference>
<dbReference type="Gene3D" id="1.20.1530.10">
    <property type="entry name" value="Na+/H+ antiporter like domain"/>
    <property type="match status" value="1"/>
</dbReference>
<dbReference type="InterPro" id="IPR004670">
    <property type="entry name" value="NhaA"/>
</dbReference>
<evidence type="ECO:0000256" key="1">
    <source>
        <dbReference type="ARBA" id="ARBA00004429"/>
    </source>
</evidence>
<feature type="transmembrane region" description="Helical" evidence="6">
    <location>
        <begin position="217"/>
        <end position="241"/>
    </location>
</feature>
<evidence type="ECO:0000256" key="2">
    <source>
        <dbReference type="ARBA" id="ARBA00022475"/>
    </source>
</evidence>
<feature type="transmembrane region" description="Helical" evidence="6">
    <location>
        <begin position="262"/>
        <end position="283"/>
    </location>
</feature>
<keyword evidence="8" id="KW-1185">Reference proteome</keyword>
<gene>
    <name evidence="6" type="primary">nhaA</name>
    <name evidence="7" type="ORF">DJ66_1053</name>
</gene>
<dbReference type="AlphaFoldDB" id="A0A094Z2J5"/>
<keyword evidence="2 6" id="KW-1003">Cell membrane</keyword>
<comment type="catalytic activity">
    <reaction evidence="6">
        <text>Na(+)(in) + 2 H(+)(out) = Na(+)(out) + 2 H(+)(in)</text>
        <dbReference type="Rhea" id="RHEA:29251"/>
        <dbReference type="ChEBI" id="CHEBI:15378"/>
        <dbReference type="ChEBI" id="CHEBI:29101"/>
    </reaction>
</comment>
<keyword evidence="6" id="KW-0813">Transport</keyword>
<dbReference type="GO" id="GO:0006885">
    <property type="term" value="P:regulation of pH"/>
    <property type="evidence" value="ECO:0007669"/>
    <property type="project" value="UniProtKB-UniRule"/>
</dbReference>
<dbReference type="Pfam" id="PF06965">
    <property type="entry name" value="Na_H_antiport_1"/>
    <property type="match status" value="1"/>
</dbReference>
<name>A0A094Z2J5_9HYPH</name>
<keyword evidence="4 6" id="KW-1133">Transmembrane helix</keyword>
<dbReference type="HAMAP" id="MF_01844">
    <property type="entry name" value="NhaA"/>
    <property type="match status" value="1"/>
</dbReference>
<dbReference type="GO" id="GO:0005886">
    <property type="term" value="C:plasma membrane"/>
    <property type="evidence" value="ECO:0007669"/>
    <property type="project" value="UniProtKB-SubCell"/>
</dbReference>
<feature type="transmembrane region" description="Helical" evidence="6">
    <location>
        <begin position="130"/>
        <end position="151"/>
    </location>
</feature>
<feature type="transmembrane region" description="Helical" evidence="6">
    <location>
        <begin position="369"/>
        <end position="390"/>
    </location>
</feature>
<protein>
    <recommendedName>
        <fullName evidence="6">Na(+)/H(+) antiporter NhaA</fullName>
    </recommendedName>
    <alternativeName>
        <fullName evidence="6">Sodium/proton antiporter NhaA</fullName>
    </alternativeName>
</protein>
<dbReference type="PANTHER" id="PTHR30341">
    <property type="entry name" value="SODIUM ION/PROTON ANTIPORTER NHAA-RELATED"/>
    <property type="match status" value="1"/>
</dbReference>
<comment type="similarity">
    <text evidence="6">Belongs to the NhaA Na(+)/H(+) (TC 2.A.33) antiporter family.</text>
</comment>
<feature type="transmembrane region" description="Helical" evidence="6">
    <location>
        <begin position="24"/>
        <end position="44"/>
    </location>
</feature>
<feature type="transmembrane region" description="Helical" evidence="6">
    <location>
        <begin position="295"/>
        <end position="322"/>
    </location>
</feature>
<evidence type="ECO:0000256" key="6">
    <source>
        <dbReference type="HAMAP-Rule" id="MF_01844"/>
    </source>
</evidence>
<keyword evidence="6" id="KW-0050">Antiport</keyword>
<dbReference type="RefSeq" id="WP_034441328.1">
    <property type="nucleotide sequence ID" value="NZ_JMTK01000002.1"/>
</dbReference>
<organism evidence="7 8">
    <name type="scientific">Candidatus Liberibacter solanacearum</name>
    <dbReference type="NCBI Taxonomy" id="556287"/>
    <lineage>
        <taxon>Bacteria</taxon>
        <taxon>Pseudomonadati</taxon>
        <taxon>Pseudomonadota</taxon>
        <taxon>Alphaproteobacteria</taxon>
        <taxon>Hyphomicrobiales</taxon>
        <taxon>Rhizobiaceae</taxon>
        <taxon>Liberibacter</taxon>
    </lineage>
</organism>
<reference evidence="7 8" key="1">
    <citation type="journal article" date="2015" name="Phytopathology">
        <title>Genomes of Candidatus Liberibacter solanacearum haplotype A from New Zealand and the USA suggest significant genome plasticity in the species.</title>
        <authorList>
            <person name="Thompson S.M."/>
            <person name="Johnson C.P."/>
            <person name="Lu A.Y."/>
            <person name="Frampton R.A."/>
            <person name="Sullivan K.L."/>
            <person name="Fiers M.W."/>
            <person name="Crowhurst R.N."/>
            <person name="Pitman A.R."/>
            <person name="Scott I."/>
            <person name="Gudmestad N.C."/>
            <person name="Smith G.R."/>
        </authorList>
    </citation>
    <scope>NUCLEOTIDE SEQUENCE [LARGE SCALE GENOMIC DNA]</scope>
    <source>
        <strain evidence="7 8">LsoNZ1</strain>
    </source>
</reference>
<feature type="transmembrane region" description="Helical" evidence="6">
    <location>
        <begin position="99"/>
        <end position="118"/>
    </location>
</feature>
<feature type="transmembrane region" description="Helical" evidence="6">
    <location>
        <begin position="65"/>
        <end position="87"/>
    </location>
</feature>
<comment type="function">
    <text evidence="6">Na(+)/H(+) antiporter that extrudes sodium in exchange for external protons.</text>
</comment>
<dbReference type="PATRIC" id="fig|556287.8.peg.1057"/>
<keyword evidence="6" id="KW-0739">Sodium transport</keyword>
<accession>A0A094Z2J5</accession>
<dbReference type="InterPro" id="IPR023171">
    <property type="entry name" value="Na/H_antiporter_dom_sf"/>
</dbReference>